<keyword evidence="4 7" id="KW-0808">Transferase</keyword>
<dbReference type="GO" id="GO:0006298">
    <property type="term" value="P:mismatch repair"/>
    <property type="evidence" value="ECO:0007669"/>
    <property type="project" value="TreeGrafter"/>
</dbReference>
<dbReference type="EMBL" id="NRHC01000115">
    <property type="protein sequence ID" value="RIY31201.1"/>
    <property type="molecule type" value="Genomic_DNA"/>
</dbReference>
<dbReference type="NCBIfam" id="TIGR00571">
    <property type="entry name" value="dam"/>
    <property type="match status" value="1"/>
</dbReference>
<evidence type="ECO:0000256" key="7">
    <source>
        <dbReference type="RuleBase" id="RU361257"/>
    </source>
</evidence>
<dbReference type="PRINTS" id="PR00505">
    <property type="entry name" value="D12N6MTFRASE"/>
</dbReference>
<dbReference type="Proteomes" id="UP000265691">
    <property type="component" value="Unassembled WGS sequence"/>
</dbReference>
<keyword evidence="9" id="KW-1185">Reference proteome</keyword>
<organism evidence="8 9">
    <name type="scientific">Psittacicella hinzii</name>
    <dbReference type="NCBI Taxonomy" id="2028575"/>
    <lineage>
        <taxon>Bacteria</taxon>
        <taxon>Pseudomonadati</taxon>
        <taxon>Pseudomonadota</taxon>
        <taxon>Gammaproteobacteria</taxon>
        <taxon>Pasteurellales</taxon>
        <taxon>Psittacicellaceae</taxon>
        <taxon>Psittacicella</taxon>
    </lineage>
</organism>
<dbReference type="RefSeq" id="WP_119525685.1">
    <property type="nucleotide sequence ID" value="NZ_NRHC01000115.1"/>
</dbReference>
<evidence type="ECO:0000256" key="3">
    <source>
        <dbReference type="ARBA" id="ARBA00022603"/>
    </source>
</evidence>
<protein>
    <recommendedName>
        <fullName evidence="2 7">Site-specific DNA-methyltransferase (adenine-specific)</fullName>
        <ecNumber evidence="2 7">2.1.1.72</ecNumber>
    </recommendedName>
</protein>
<dbReference type="OrthoDB" id="9805629at2"/>
<evidence type="ECO:0000256" key="1">
    <source>
        <dbReference type="ARBA" id="ARBA00006594"/>
    </source>
</evidence>
<dbReference type="PROSITE" id="PS00092">
    <property type="entry name" value="N6_MTASE"/>
    <property type="match status" value="1"/>
</dbReference>
<reference evidence="8 9" key="1">
    <citation type="submission" date="2017-08" db="EMBL/GenBank/DDBJ databases">
        <title>Reclassification of Bisgaard taxon 37 and 44.</title>
        <authorList>
            <person name="Christensen H."/>
        </authorList>
    </citation>
    <scope>NUCLEOTIDE SEQUENCE [LARGE SCALE GENOMIC DNA]</scope>
    <source>
        <strain evidence="8 9">B96_3</strain>
    </source>
</reference>
<comment type="catalytic activity">
    <reaction evidence="6 7">
        <text>a 2'-deoxyadenosine in DNA + S-adenosyl-L-methionine = an N(6)-methyl-2'-deoxyadenosine in DNA + S-adenosyl-L-homocysteine + H(+)</text>
        <dbReference type="Rhea" id="RHEA:15197"/>
        <dbReference type="Rhea" id="RHEA-COMP:12418"/>
        <dbReference type="Rhea" id="RHEA-COMP:12419"/>
        <dbReference type="ChEBI" id="CHEBI:15378"/>
        <dbReference type="ChEBI" id="CHEBI:57856"/>
        <dbReference type="ChEBI" id="CHEBI:59789"/>
        <dbReference type="ChEBI" id="CHEBI:90615"/>
        <dbReference type="ChEBI" id="CHEBI:90616"/>
        <dbReference type="EC" id="2.1.1.72"/>
    </reaction>
</comment>
<accession>A0A3A1Y166</accession>
<dbReference type="GO" id="GO:0009307">
    <property type="term" value="P:DNA restriction-modification system"/>
    <property type="evidence" value="ECO:0007669"/>
    <property type="project" value="InterPro"/>
</dbReference>
<dbReference type="InterPro" id="IPR023095">
    <property type="entry name" value="Ade_MeTrfase_dom_2"/>
</dbReference>
<dbReference type="PANTHER" id="PTHR30481">
    <property type="entry name" value="DNA ADENINE METHYLASE"/>
    <property type="match status" value="1"/>
</dbReference>
<keyword evidence="3 7" id="KW-0489">Methyltransferase</keyword>
<dbReference type="Gene3D" id="3.40.50.150">
    <property type="entry name" value="Vaccinia Virus protein VP39"/>
    <property type="match status" value="1"/>
</dbReference>
<comment type="caution">
    <text evidence="8">The sequence shown here is derived from an EMBL/GenBank/DDBJ whole genome shotgun (WGS) entry which is preliminary data.</text>
</comment>
<dbReference type="AlphaFoldDB" id="A0A3A1Y166"/>
<keyword evidence="5 7" id="KW-0949">S-adenosyl-L-methionine</keyword>
<dbReference type="InterPro" id="IPR002052">
    <property type="entry name" value="DNA_methylase_N6_adenine_CS"/>
</dbReference>
<dbReference type="Gene3D" id="1.10.1020.10">
    <property type="entry name" value="Adenine-specific Methyltransferase, Domain 2"/>
    <property type="match status" value="1"/>
</dbReference>
<dbReference type="GO" id="GO:1904047">
    <property type="term" value="F:S-adenosyl-L-methionine binding"/>
    <property type="evidence" value="ECO:0007669"/>
    <property type="project" value="TreeGrafter"/>
</dbReference>
<gene>
    <name evidence="8" type="ORF">CKF54_07225</name>
</gene>
<evidence type="ECO:0000313" key="9">
    <source>
        <dbReference type="Proteomes" id="UP000265691"/>
    </source>
</evidence>
<dbReference type="PANTHER" id="PTHR30481:SF3">
    <property type="entry name" value="DNA ADENINE METHYLASE"/>
    <property type="match status" value="1"/>
</dbReference>
<dbReference type="InterPro" id="IPR029063">
    <property type="entry name" value="SAM-dependent_MTases_sf"/>
</dbReference>
<dbReference type="EC" id="2.1.1.72" evidence="2 7"/>
<evidence type="ECO:0000256" key="5">
    <source>
        <dbReference type="ARBA" id="ARBA00022691"/>
    </source>
</evidence>
<evidence type="ECO:0000256" key="2">
    <source>
        <dbReference type="ARBA" id="ARBA00011900"/>
    </source>
</evidence>
<dbReference type="GO" id="GO:0043565">
    <property type="term" value="F:sequence-specific DNA binding"/>
    <property type="evidence" value="ECO:0007669"/>
    <property type="project" value="TreeGrafter"/>
</dbReference>
<evidence type="ECO:0000313" key="8">
    <source>
        <dbReference type="EMBL" id="RIY31201.1"/>
    </source>
</evidence>
<evidence type="ECO:0000256" key="6">
    <source>
        <dbReference type="ARBA" id="ARBA00047942"/>
    </source>
</evidence>
<proteinExistence type="inferred from homology"/>
<dbReference type="Pfam" id="PF02086">
    <property type="entry name" value="MethyltransfD12"/>
    <property type="match status" value="1"/>
</dbReference>
<name>A0A3A1Y166_9GAMM</name>
<dbReference type="GO" id="GO:0032259">
    <property type="term" value="P:methylation"/>
    <property type="evidence" value="ECO:0007669"/>
    <property type="project" value="UniProtKB-KW"/>
</dbReference>
<sequence>MIKSPLNYTGGKYKLLPQILPLFPKNIRTFYDVFTGGGNVGINIEASKVILNDNLTYLIDLYKFIKEHDKQEIISYIENRILELDLSLTNVEGYLKLREEYNLKKMPLDLFVLVAFSFNHQIRFNNKHQFNAPFGRERSSFNPVMKKNLLSFIDRLQEEKLELFNLSFEQLNYDELNGEDLVYCDPPYLITTGTYNDGKRGFK</sequence>
<comment type="similarity">
    <text evidence="1 7">Belongs to the N(4)/N(6)-methyltransferase family.</text>
</comment>
<dbReference type="InterPro" id="IPR012327">
    <property type="entry name" value="MeTrfase_D12"/>
</dbReference>
<evidence type="ECO:0000256" key="4">
    <source>
        <dbReference type="ARBA" id="ARBA00022679"/>
    </source>
</evidence>
<dbReference type="SUPFAM" id="SSF53335">
    <property type="entry name" value="S-adenosyl-L-methionine-dependent methyltransferases"/>
    <property type="match status" value="1"/>
</dbReference>
<dbReference type="GO" id="GO:0009007">
    <property type="term" value="F:site-specific DNA-methyltransferase (adenine-specific) activity"/>
    <property type="evidence" value="ECO:0007669"/>
    <property type="project" value="UniProtKB-UniRule"/>
</dbReference>